<dbReference type="AlphaFoldDB" id="A0A328ASF2"/>
<dbReference type="RefSeq" id="WP_111514443.1">
    <property type="nucleotide sequence ID" value="NZ_QFYR01000001.1"/>
</dbReference>
<dbReference type="OrthoDB" id="9811671at2"/>
<proteinExistence type="predicted"/>
<keyword evidence="4" id="KW-1185">Reference proteome</keyword>
<dbReference type="PANTHER" id="PTHR36919">
    <property type="entry name" value="BLR1215 PROTEIN"/>
    <property type="match status" value="1"/>
</dbReference>
<protein>
    <submittedName>
        <fullName evidence="3">DUF2147 domain-containing protein</fullName>
    </submittedName>
</protein>
<evidence type="ECO:0000313" key="4">
    <source>
        <dbReference type="Proteomes" id="UP000249725"/>
    </source>
</evidence>
<dbReference type="Proteomes" id="UP000249725">
    <property type="component" value="Unassembled WGS sequence"/>
</dbReference>
<comment type="caution">
    <text evidence="3">The sequence shown here is derived from an EMBL/GenBank/DDBJ whole genome shotgun (WGS) entry which is preliminary data.</text>
</comment>
<evidence type="ECO:0000256" key="1">
    <source>
        <dbReference type="SAM" id="SignalP"/>
    </source>
</evidence>
<accession>A0A328ASF2</accession>
<sequence>MLKLLIAAAALSLAAAPAFAADVTGEWLVQGGSAKVKIAPCGQTLCGTINWLKEPTTKAGAPKTDQNNPNASLKSRPIVGLQMLTGFKPAGENKWGGGKIYDPESGKTYDSKMTLQPNGNLKVEGCVSIICRGVTWTRAS</sequence>
<reference evidence="4" key="1">
    <citation type="submission" date="2018-05" db="EMBL/GenBank/DDBJ databases">
        <authorList>
            <person name="Li X."/>
        </authorList>
    </citation>
    <scope>NUCLEOTIDE SEQUENCE [LARGE SCALE GENOMIC DNA]</scope>
    <source>
        <strain evidence="4">YIM 73061</strain>
    </source>
</reference>
<dbReference type="InterPro" id="IPR019223">
    <property type="entry name" value="DUF2147"/>
</dbReference>
<evidence type="ECO:0000259" key="2">
    <source>
        <dbReference type="Pfam" id="PF09917"/>
    </source>
</evidence>
<dbReference type="PANTHER" id="PTHR36919:SF2">
    <property type="entry name" value="BLL6627 PROTEIN"/>
    <property type="match status" value="1"/>
</dbReference>
<dbReference type="Gene3D" id="2.40.128.520">
    <property type="match status" value="1"/>
</dbReference>
<dbReference type="Pfam" id="PF09917">
    <property type="entry name" value="DUF2147"/>
    <property type="match status" value="1"/>
</dbReference>
<gene>
    <name evidence="3" type="ORF">DJ018_08820</name>
</gene>
<evidence type="ECO:0000313" key="3">
    <source>
        <dbReference type="EMBL" id="RAK57993.1"/>
    </source>
</evidence>
<dbReference type="EMBL" id="QFYR01000001">
    <property type="protein sequence ID" value="RAK57993.1"/>
    <property type="molecule type" value="Genomic_DNA"/>
</dbReference>
<feature type="chain" id="PRO_5016319280" evidence="1">
    <location>
        <begin position="21"/>
        <end position="140"/>
    </location>
</feature>
<feature type="domain" description="DUF2147" evidence="2">
    <location>
        <begin position="25"/>
        <end position="138"/>
    </location>
</feature>
<organism evidence="3 4">
    <name type="scientific">Phenylobacterium deserti</name>
    <dbReference type="NCBI Taxonomy" id="1914756"/>
    <lineage>
        <taxon>Bacteria</taxon>
        <taxon>Pseudomonadati</taxon>
        <taxon>Pseudomonadota</taxon>
        <taxon>Alphaproteobacteria</taxon>
        <taxon>Caulobacterales</taxon>
        <taxon>Caulobacteraceae</taxon>
        <taxon>Phenylobacterium</taxon>
    </lineage>
</organism>
<name>A0A328ASF2_9CAUL</name>
<feature type="signal peptide" evidence="1">
    <location>
        <begin position="1"/>
        <end position="20"/>
    </location>
</feature>
<keyword evidence="1" id="KW-0732">Signal</keyword>